<sequence length="318" mass="36733">MLSTGSVISHTTCHQHFVTHDPLVTSRPHSALNEEEWHDAVDAALEKEDLENRRVERLLSNNRSSAKLNSFDRIALSCDHPLYAEIDRITQEQVRYAKLGVSEGVWQLFSEDGEMKMYRRELEIEGLVCDPLKAVHTVKGVTALEFLHYFFEPEYKLDWDTTLEDVHVVETIADDTMVIHQVHKRIWPASQRESLFWSHIRRMDMMADPEAHDLYVVCNHDTVTSKVPVSSVNSKTIRVGLTIAMVCQTFFTEKLVNGFPRSRDSLVCKITYVSQVNPGGWAPSSALRAVYKREYPKFLKRFTNYVLQKIDKTEIRLH</sequence>
<evidence type="ECO:0000313" key="3">
    <source>
        <dbReference type="Proteomes" id="UP000270296"/>
    </source>
</evidence>
<name>A0A183IQD4_9BILA</name>
<dbReference type="SMART" id="SM00234">
    <property type="entry name" value="START"/>
    <property type="match status" value="1"/>
</dbReference>
<dbReference type="InterPro" id="IPR051213">
    <property type="entry name" value="START_lipid_transfer"/>
</dbReference>
<dbReference type="InterPro" id="IPR002913">
    <property type="entry name" value="START_lipid-bd_dom"/>
</dbReference>
<dbReference type="Proteomes" id="UP000270296">
    <property type="component" value="Unassembled WGS sequence"/>
</dbReference>
<dbReference type="Gene3D" id="3.30.530.20">
    <property type="match status" value="1"/>
</dbReference>
<dbReference type="GO" id="GO:0008289">
    <property type="term" value="F:lipid binding"/>
    <property type="evidence" value="ECO:0007669"/>
    <property type="project" value="InterPro"/>
</dbReference>
<reference evidence="2 3" key="2">
    <citation type="submission" date="2018-11" db="EMBL/GenBank/DDBJ databases">
        <authorList>
            <consortium name="Pathogen Informatics"/>
        </authorList>
    </citation>
    <scope>NUCLEOTIDE SEQUENCE [LARGE SCALE GENOMIC DNA]</scope>
</reference>
<dbReference type="GO" id="GO:0005737">
    <property type="term" value="C:cytoplasm"/>
    <property type="evidence" value="ECO:0007669"/>
    <property type="project" value="UniProtKB-ARBA"/>
</dbReference>
<dbReference type="SUPFAM" id="SSF55961">
    <property type="entry name" value="Bet v1-like"/>
    <property type="match status" value="1"/>
</dbReference>
<keyword evidence="3" id="KW-1185">Reference proteome</keyword>
<dbReference type="Pfam" id="PF01852">
    <property type="entry name" value="START"/>
    <property type="match status" value="1"/>
</dbReference>
<dbReference type="PANTHER" id="PTHR19308">
    <property type="entry name" value="PHOSPHATIDYLCHOLINE TRANSFER PROTEIN"/>
    <property type="match status" value="1"/>
</dbReference>
<reference evidence="4" key="1">
    <citation type="submission" date="2016-06" db="UniProtKB">
        <authorList>
            <consortium name="WormBaseParasite"/>
        </authorList>
    </citation>
    <scope>IDENTIFICATION</scope>
</reference>
<gene>
    <name evidence="2" type="ORF">SBAD_LOCUS5831</name>
</gene>
<dbReference type="EMBL" id="UZAM01009281">
    <property type="protein sequence ID" value="VDP08421.1"/>
    <property type="molecule type" value="Genomic_DNA"/>
</dbReference>
<dbReference type="PROSITE" id="PS50848">
    <property type="entry name" value="START"/>
    <property type="match status" value="1"/>
</dbReference>
<feature type="domain" description="START" evidence="1">
    <location>
        <begin position="106"/>
        <end position="311"/>
    </location>
</feature>
<protein>
    <submittedName>
        <fullName evidence="4">START domain-containing protein</fullName>
    </submittedName>
</protein>
<accession>A0A183IQD4</accession>
<dbReference type="GO" id="GO:0035621">
    <property type="term" value="P:ER to Golgi ceramide transport"/>
    <property type="evidence" value="ECO:0007669"/>
    <property type="project" value="TreeGrafter"/>
</dbReference>
<organism evidence="4">
    <name type="scientific">Soboliphyme baturini</name>
    <dbReference type="NCBI Taxonomy" id="241478"/>
    <lineage>
        <taxon>Eukaryota</taxon>
        <taxon>Metazoa</taxon>
        <taxon>Ecdysozoa</taxon>
        <taxon>Nematoda</taxon>
        <taxon>Enoplea</taxon>
        <taxon>Dorylaimia</taxon>
        <taxon>Dioctophymatida</taxon>
        <taxon>Dioctophymatoidea</taxon>
        <taxon>Soboliphymatidae</taxon>
        <taxon>Soboliphyme</taxon>
    </lineage>
</organism>
<evidence type="ECO:0000259" key="1">
    <source>
        <dbReference type="PROSITE" id="PS50848"/>
    </source>
</evidence>
<dbReference type="AlphaFoldDB" id="A0A183IQD4"/>
<evidence type="ECO:0000313" key="2">
    <source>
        <dbReference type="EMBL" id="VDP08421.1"/>
    </source>
</evidence>
<dbReference type="PANTHER" id="PTHR19308:SF53">
    <property type="entry name" value="CERAMIDE TRANSFER PROTEIN"/>
    <property type="match status" value="1"/>
</dbReference>
<evidence type="ECO:0000313" key="4">
    <source>
        <dbReference type="WBParaSite" id="SBAD_0000606401-mRNA-1"/>
    </source>
</evidence>
<dbReference type="WBParaSite" id="SBAD_0000606401-mRNA-1">
    <property type="protein sequence ID" value="SBAD_0000606401-mRNA-1"/>
    <property type="gene ID" value="SBAD_0000606401"/>
</dbReference>
<dbReference type="InterPro" id="IPR023393">
    <property type="entry name" value="START-like_dom_sf"/>
</dbReference>
<proteinExistence type="predicted"/>
<dbReference type="OrthoDB" id="2344588at2759"/>